<evidence type="ECO:0000313" key="1">
    <source>
        <dbReference type="EMBL" id="ETK05044.1"/>
    </source>
</evidence>
<protein>
    <submittedName>
        <fullName evidence="1">Uncharacterized protein</fullName>
    </submittedName>
</protein>
<comment type="caution">
    <text evidence="1">The sequence shown here is derived from an EMBL/GenBank/DDBJ whole genome shotgun (WGS) entry which is preliminary data.</text>
</comment>
<dbReference type="Proteomes" id="UP000018872">
    <property type="component" value="Unassembled WGS sequence"/>
</dbReference>
<name>W2CCU3_9BACT</name>
<dbReference type="PATRIC" id="fig|1410950.3.peg.682"/>
<organism evidence="1 2">
    <name type="scientific">Tannerella sp. oral taxon BU063 isolate Cell 5</name>
    <dbReference type="NCBI Taxonomy" id="1410950"/>
    <lineage>
        <taxon>Bacteria</taxon>
        <taxon>Pseudomonadati</taxon>
        <taxon>Bacteroidota</taxon>
        <taxon>Bacteroidia</taxon>
        <taxon>Bacteroidales</taxon>
        <taxon>Tannerellaceae</taxon>
        <taxon>Tannerella</taxon>
    </lineage>
</organism>
<sequence>MELYGSTFIADELQRGRQQELQLGLARTETLISFKEGFRRRLPIDIGKLEKADEK</sequence>
<evidence type="ECO:0000313" key="2">
    <source>
        <dbReference type="Proteomes" id="UP000018872"/>
    </source>
</evidence>
<gene>
    <name evidence="1" type="ORF">T229_05645</name>
</gene>
<dbReference type="AlphaFoldDB" id="W2CCU3"/>
<proteinExistence type="predicted"/>
<accession>W2CCU3</accession>
<dbReference type="EMBL" id="AYYC01000582">
    <property type="protein sequence ID" value="ETK05044.1"/>
    <property type="molecule type" value="Genomic_DNA"/>
</dbReference>
<reference evidence="1 2" key="1">
    <citation type="submission" date="2013-11" db="EMBL/GenBank/DDBJ databases">
        <title>Single cell genomics of uncultured Tannerella BU063 (oral taxon 286).</title>
        <authorList>
            <person name="Beall C.J."/>
            <person name="Campbell A.G."/>
            <person name="Griffen A.L."/>
            <person name="Podar M."/>
            <person name="Leys E.J."/>
        </authorList>
    </citation>
    <scope>NUCLEOTIDE SEQUENCE [LARGE SCALE GENOMIC DNA]</scope>
    <source>
        <strain evidence="1">Cell 5</strain>
    </source>
</reference>